<dbReference type="UniPathway" id="UPA00391"/>
<dbReference type="GO" id="GO:0008616">
    <property type="term" value="P:tRNA queuosine(34) biosynthetic process"/>
    <property type="evidence" value="ECO:0007669"/>
    <property type="project" value="UniProtKB-KW"/>
</dbReference>
<dbReference type="EMBL" id="CP001145">
    <property type="protein sequence ID" value="ACI17344.1"/>
    <property type="molecule type" value="Genomic_DNA"/>
</dbReference>
<evidence type="ECO:0000256" key="2">
    <source>
        <dbReference type="ARBA" id="ARBA00008900"/>
    </source>
</evidence>
<dbReference type="HOGENOM" id="CLU_111016_6_3_9"/>
<evidence type="ECO:0000256" key="3">
    <source>
        <dbReference type="ARBA" id="ARBA00018141"/>
    </source>
</evidence>
<reference evidence="11 12" key="2">
    <citation type="journal article" date="2014" name="Genome Announc.">
        <title>Complete Genome Sequence of Coprothermobacter proteolyticus DSM 5265.</title>
        <authorList>
            <person name="Alexiev A."/>
            <person name="Coil D.A."/>
            <person name="Badger J.H."/>
            <person name="Enticknap J."/>
            <person name="Ward N."/>
            <person name="Robb F.T."/>
            <person name="Eisen J.A."/>
        </authorList>
    </citation>
    <scope>NUCLEOTIDE SEQUENCE [LARGE SCALE GENOMIC DNA]</scope>
    <source>
        <strain evidence="12">ATCC 35245 / DSM 5265 / OCM 4 / BT</strain>
    </source>
</reference>
<dbReference type="OrthoDB" id="9804698at2"/>
<proteinExistence type="inferred from homology"/>
<keyword evidence="4 8" id="KW-0479">Metal-binding</keyword>
<dbReference type="InterPro" id="IPR038418">
    <property type="entry name" value="6-PTP_synth/QueD_sf"/>
</dbReference>
<evidence type="ECO:0000256" key="9">
    <source>
        <dbReference type="PIRSR" id="PIRSR006113-1"/>
    </source>
</evidence>
<gene>
    <name evidence="11" type="ordered locus">COPRO5265_0096</name>
</gene>
<dbReference type="GO" id="GO:0070497">
    <property type="term" value="F:6-carboxytetrahydropterin synthase activity"/>
    <property type="evidence" value="ECO:0007669"/>
    <property type="project" value="UniProtKB-EC"/>
</dbReference>
<keyword evidence="6 8" id="KW-0456">Lyase</keyword>
<dbReference type="NCBIfam" id="TIGR03367">
    <property type="entry name" value="queuosine_QueD"/>
    <property type="match status" value="1"/>
</dbReference>
<evidence type="ECO:0000256" key="5">
    <source>
        <dbReference type="ARBA" id="ARBA00022833"/>
    </source>
</evidence>
<protein>
    <recommendedName>
        <fullName evidence="3 8">6-carboxy-5,6,7,8-tetrahydropterin synthase</fullName>
        <ecNumber evidence="8">4.-.-.-</ecNumber>
    </recommendedName>
</protein>
<feature type="binding site" evidence="10">
    <location>
        <position position="28"/>
    </location>
    <ligand>
        <name>Zn(2+)</name>
        <dbReference type="ChEBI" id="CHEBI:29105"/>
    </ligand>
</feature>
<evidence type="ECO:0000256" key="4">
    <source>
        <dbReference type="ARBA" id="ARBA00022723"/>
    </source>
</evidence>
<evidence type="ECO:0000256" key="10">
    <source>
        <dbReference type="PIRSR" id="PIRSR006113-2"/>
    </source>
</evidence>
<dbReference type="InterPro" id="IPR007115">
    <property type="entry name" value="6-PTP_synth/QueD"/>
</dbReference>
<accession>B5Y6S0</accession>
<name>B5Y6S0_COPPD</name>
<feature type="active site" description="Charge relay system" evidence="9">
    <location>
        <position position="111"/>
    </location>
</feature>
<sequence>MNVCVTKAFTFDAAHNLTNYKGKCEALHGHTYRLEVTVCGTPNELENGLLMDFGDLKDLVNKEVLSKLDHSYLNDHFEQPSTELVAMWVFETLKPHVEKLGLVLTSVKLFETATSWVEIKADASRGD</sequence>
<keyword evidence="8" id="KW-0671">Queuosine biosynthesis</keyword>
<comment type="similarity">
    <text evidence="2 8">Belongs to the PTPS family. QueD subfamily.</text>
</comment>
<dbReference type="RefSeq" id="WP_012543996.1">
    <property type="nucleotide sequence ID" value="NC_011295.1"/>
</dbReference>
<evidence type="ECO:0000313" key="12">
    <source>
        <dbReference type="Proteomes" id="UP000001732"/>
    </source>
</evidence>
<feature type="active site" description="Proton acceptor" evidence="9">
    <location>
        <position position="24"/>
    </location>
</feature>
<dbReference type="Gene3D" id="3.30.479.10">
    <property type="entry name" value="6-pyruvoyl tetrahydropterin synthase/QueD"/>
    <property type="match status" value="1"/>
</dbReference>
<comment type="pathway">
    <text evidence="1 8">Purine metabolism; 7-cyano-7-deazaguanine biosynthesis.</text>
</comment>
<dbReference type="eggNOG" id="COG0720">
    <property type="taxonomic scope" value="Bacteria"/>
</dbReference>
<dbReference type="EC" id="4.-.-.-" evidence="8"/>
<dbReference type="PANTHER" id="PTHR12589:SF7">
    <property type="entry name" value="6-PYRUVOYL TETRAHYDROBIOPTERIN SYNTHASE"/>
    <property type="match status" value="1"/>
</dbReference>
<evidence type="ECO:0000256" key="6">
    <source>
        <dbReference type="ARBA" id="ARBA00023239"/>
    </source>
</evidence>
<dbReference type="PANTHER" id="PTHR12589">
    <property type="entry name" value="PYRUVOYL TETRAHYDROBIOPTERIN SYNTHASE"/>
    <property type="match status" value="1"/>
</dbReference>
<dbReference type="STRING" id="309798.COPRO5265_0096"/>
<dbReference type="KEGG" id="cpo:COPRO5265_0096"/>
<comment type="catalytic activity">
    <reaction evidence="7 8">
        <text>7,8-dihydroneopterin 3'-triphosphate + H2O = 6-carboxy-5,6,7,8-tetrahydropterin + triphosphate + acetaldehyde + 2 H(+)</text>
        <dbReference type="Rhea" id="RHEA:27966"/>
        <dbReference type="ChEBI" id="CHEBI:15343"/>
        <dbReference type="ChEBI" id="CHEBI:15377"/>
        <dbReference type="ChEBI" id="CHEBI:15378"/>
        <dbReference type="ChEBI" id="CHEBI:18036"/>
        <dbReference type="ChEBI" id="CHEBI:58462"/>
        <dbReference type="ChEBI" id="CHEBI:61032"/>
        <dbReference type="EC" id="4.1.2.50"/>
    </reaction>
</comment>
<keyword evidence="12" id="KW-1185">Reference proteome</keyword>
<dbReference type="Proteomes" id="UP000001732">
    <property type="component" value="Chromosome"/>
</dbReference>
<evidence type="ECO:0000256" key="8">
    <source>
        <dbReference type="PIRNR" id="PIRNR006113"/>
    </source>
</evidence>
<evidence type="ECO:0000256" key="7">
    <source>
        <dbReference type="ARBA" id="ARBA00048807"/>
    </source>
</evidence>
<dbReference type="AlphaFoldDB" id="B5Y6S0"/>
<comment type="cofactor">
    <cofactor evidence="8 10">
        <name>Zn(2+)</name>
        <dbReference type="ChEBI" id="CHEBI:29105"/>
    </cofactor>
    <text evidence="8 10">Binds 1 zinc ion per subunit.</text>
</comment>
<organism evidence="11 12">
    <name type="scientific">Coprothermobacter proteolyticus (strain ATCC 35245 / DSM 5265 / OCM 4 / BT)</name>
    <dbReference type="NCBI Taxonomy" id="309798"/>
    <lineage>
        <taxon>Bacteria</taxon>
        <taxon>Pseudomonadati</taxon>
        <taxon>Coprothermobacterota</taxon>
        <taxon>Coprothermobacteria</taxon>
        <taxon>Coprothermobacterales</taxon>
        <taxon>Coprothermobacteraceae</taxon>
        <taxon>Coprothermobacter</taxon>
    </lineage>
</organism>
<keyword evidence="5 8" id="KW-0862">Zinc</keyword>
<dbReference type="PIRSF" id="PIRSF006113">
    <property type="entry name" value="PTP_synth"/>
    <property type="match status" value="1"/>
</dbReference>
<reference evidence="12" key="1">
    <citation type="submission" date="2008-08" db="EMBL/GenBank/DDBJ databases">
        <title>The complete genome sequence of Coprothermobacter proteolyticus strain ATCC 5245 / DSM 5265 / BT.</title>
        <authorList>
            <person name="Dodson R.J."/>
            <person name="Durkin A.S."/>
            <person name="Wu M."/>
            <person name="Eisen J."/>
            <person name="Sutton G."/>
        </authorList>
    </citation>
    <scope>NUCLEOTIDE SEQUENCE [LARGE SCALE GENOMIC DNA]</scope>
    <source>
        <strain evidence="12">ATCC 35245 / DSM 5265 / OCM 4 / BT</strain>
    </source>
</reference>
<feature type="binding site" evidence="10">
    <location>
        <position position="15"/>
    </location>
    <ligand>
        <name>Zn(2+)</name>
        <dbReference type="ChEBI" id="CHEBI:29105"/>
    </ligand>
</feature>
<dbReference type="Pfam" id="PF01242">
    <property type="entry name" value="PTPS"/>
    <property type="match status" value="1"/>
</dbReference>
<dbReference type="SUPFAM" id="SSF55620">
    <property type="entry name" value="Tetrahydrobiopterin biosynthesis enzymes-like"/>
    <property type="match status" value="1"/>
</dbReference>
<feature type="active site" description="Charge relay system" evidence="9">
    <location>
        <position position="70"/>
    </location>
</feature>
<evidence type="ECO:0000256" key="1">
    <source>
        <dbReference type="ARBA" id="ARBA00005061"/>
    </source>
</evidence>
<feature type="binding site" evidence="10">
    <location>
        <position position="30"/>
    </location>
    <ligand>
        <name>Zn(2+)</name>
        <dbReference type="ChEBI" id="CHEBI:29105"/>
    </ligand>
</feature>
<evidence type="ECO:0000313" key="11">
    <source>
        <dbReference type="EMBL" id="ACI17344.1"/>
    </source>
</evidence>
<dbReference type="GO" id="GO:0046872">
    <property type="term" value="F:metal ion binding"/>
    <property type="evidence" value="ECO:0007669"/>
    <property type="project" value="UniProtKB-KW"/>
</dbReference>